<accession>A0A1L9SJH1</accession>
<organism evidence="1 2">
    <name type="scientific">Penicilliopsis zonata CBS 506.65</name>
    <dbReference type="NCBI Taxonomy" id="1073090"/>
    <lineage>
        <taxon>Eukaryota</taxon>
        <taxon>Fungi</taxon>
        <taxon>Dikarya</taxon>
        <taxon>Ascomycota</taxon>
        <taxon>Pezizomycotina</taxon>
        <taxon>Eurotiomycetes</taxon>
        <taxon>Eurotiomycetidae</taxon>
        <taxon>Eurotiales</taxon>
        <taxon>Aspergillaceae</taxon>
        <taxon>Penicilliopsis</taxon>
    </lineage>
</organism>
<protein>
    <recommendedName>
        <fullName evidence="3">Phosphatidylinositol-specific phospholipase C X domain-containing protein</fullName>
    </recommendedName>
</protein>
<dbReference type="VEuPathDB" id="FungiDB:ASPZODRAFT_132369"/>
<evidence type="ECO:0008006" key="3">
    <source>
        <dbReference type="Google" id="ProtNLM"/>
    </source>
</evidence>
<sequence length="468" mass="53215">MLDDNYHVQGNEGIVGSSGPHGALLMWKSKSGPDYDSVRWKGQIMGYGIRQGGWQVLSATSLLREDLKLPGLAHSDKDDAMVGVWWDKDDALQYSIGVMPAPYYAVRPEMRSWMALIDGSQLISRVSIPGTHDSATRFVGVTESKFIKWLGSDAAKTAQTQDWTIEMQLAKGIRYFDLRVTGNLVCCHGPATCYTDDSKKTSLTLEMVLEEFYTFLERFPTEGLLVQIADDNDRHEGRSEEDIGDDIKKLTAKKPERWRLDHTTPRVDELRGRIQLLCRFKHRGPTPGIQVSWGGGDKGELQSHRQSNETGGIVVQDYYNVYYWYLDEKRAWITNLIETCQQATESDDQIFINFLSCAVHTQPRDSLGGIEFESDPITNPRTGAYGEVSSVWNPVSDFFGAPKPDYDDKGINPWFLTELEEYEDPKNHPVPQLGVTVLDFAGETPTMVSRIIKTNWPYRRFWRNWDTF</sequence>
<dbReference type="STRING" id="1073090.A0A1L9SJH1"/>
<proteinExistence type="predicted"/>
<reference evidence="2" key="1">
    <citation type="journal article" date="2017" name="Genome Biol.">
        <title>Comparative genomics reveals high biological diversity and specific adaptations in the industrially and medically important fungal genus Aspergillus.</title>
        <authorList>
            <person name="de Vries R.P."/>
            <person name="Riley R."/>
            <person name="Wiebenga A."/>
            <person name="Aguilar-Osorio G."/>
            <person name="Amillis S."/>
            <person name="Uchima C.A."/>
            <person name="Anderluh G."/>
            <person name="Asadollahi M."/>
            <person name="Askin M."/>
            <person name="Barry K."/>
            <person name="Battaglia E."/>
            <person name="Bayram O."/>
            <person name="Benocci T."/>
            <person name="Braus-Stromeyer S.A."/>
            <person name="Caldana C."/>
            <person name="Canovas D."/>
            <person name="Cerqueira G.C."/>
            <person name="Chen F."/>
            <person name="Chen W."/>
            <person name="Choi C."/>
            <person name="Clum A."/>
            <person name="Dos Santos R.A."/>
            <person name="Damasio A.R."/>
            <person name="Diallinas G."/>
            <person name="Emri T."/>
            <person name="Fekete E."/>
            <person name="Flipphi M."/>
            <person name="Freyberg S."/>
            <person name="Gallo A."/>
            <person name="Gournas C."/>
            <person name="Habgood R."/>
            <person name="Hainaut M."/>
            <person name="Harispe M.L."/>
            <person name="Henrissat B."/>
            <person name="Hilden K.S."/>
            <person name="Hope R."/>
            <person name="Hossain A."/>
            <person name="Karabika E."/>
            <person name="Karaffa L."/>
            <person name="Karanyi Z."/>
            <person name="Krasevec N."/>
            <person name="Kuo A."/>
            <person name="Kusch H."/>
            <person name="LaButti K."/>
            <person name="Lagendijk E.L."/>
            <person name="Lapidus A."/>
            <person name="Levasseur A."/>
            <person name="Lindquist E."/>
            <person name="Lipzen A."/>
            <person name="Logrieco A.F."/>
            <person name="MacCabe A."/>
            <person name="Maekelae M.R."/>
            <person name="Malavazi I."/>
            <person name="Melin P."/>
            <person name="Meyer V."/>
            <person name="Mielnichuk N."/>
            <person name="Miskei M."/>
            <person name="Molnar A.P."/>
            <person name="Mule G."/>
            <person name="Ngan C.Y."/>
            <person name="Orejas M."/>
            <person name="Orosz E."/>
            <person name="Ouedraogo J.P."/>
            <person name="Overkamp K.M."/>
            <person name="Park H.-S."/>
            <person name="Perrone G."/>
            <person name="Piumi F."/>
            <person name="Punt P.J."/>
            <person name="Ram A.F."/>
            <person name="Ramon A."/>
            <person name="Rauscher S."/>
            <person name="Record E."/>
            <person name="Riano-Pachon D.M."/>
            <person name="Robert V."/>
            <person name="Roehrig J."/>
            <person name="Ruller R."/>
            <person name="Salamov A."/>
            <person name="Salih N.S."/>
            <person name="Samson R.A."/>
            <person name="Sandor E."/>
            <person name="Sanguinetti M."/>
            <person name="Schuetze T."/>
            <person name="Sepcic K."/>
            <person name="Shelest E."/>
            <person name="Sherlock G."/>
            <person name="Sophianopoulou V."/>
            <person name="Squina F.M."/>
            <person name="Sun H."/>
            <person name="Susca A."/>
            <person name="Todd R.B."/>
            <person name="Tsang A."/>
            <person name="Unkles S.E."/>
            <person name="van de Wiele N."/>
            <person name="van Rossen-Uffink D."/>
            <person name="Oliveira J.V."/>
            <person name="Vesth T.C."/>
            <person name="Visser J."/>
            <person name="Yu J.-H."/>
            <person name="Zhou M."/>
            <person name="Andersen M.R."/>
            <person name="Archer D.B."/>
            <person name="Baker S.E."/>
            <person name="Benoit I."/>
            <person name="Brakhage A.A."/>
            <person name="Braus G.H."/>
            <person name="Fischer R."/>
            <person name="Frisvad J.C."/>
            <person name="Goldman G.H."/>
            <person name="Houbraken J."/>
            <person name="Oakley B."/>
            <person name="Pocsi I."/>
            <person name="Scazzocchio C."/>
            <person name="Seiboth B."/>
            <person name="vanKuyk P.A."/>
            <person name="Wortman J."/>
            <person name="Dyer P.S."/>
            <person name="Grigoriev I.V."/>
        </authorList>
    </citation>
    <scope>NUCLEOTIDE SEQUENCE [LARGE SCALE GENOMIC DNA]</scope>
    <source>
        <strain evidence="2">CBS 506.65</strain>
    </source>
</reference>
<dbReference type="Gene3D" id="3.20.20.190">
    <property type="entry name" value="Phosphatidylinositol (PI) phosphodiesterase"/>
    <property type="match status" value="1"/>
</dbReference>
<dbReference type="GeneID" id="34609465"/>
<dbReference type="Proteomes" id="UP000184188">
    <property type="component" value="Unassembled WGS sequence"/>
</dbReference>
<dbReference type="SUPFAM" id="SSF51695">
    <property type="entry name" value="PLC-like phosphodiesterases"/>
    <property type="match status" value="1"/>
</dbReference>
<dbReference type="PANTHER" id="PTHR13593">
    <property type="match status" value="1"/>
</dbReference>
<dbReference type="GO" id="GO:0006629">
    <property type="term" value="P:lipid metabolic process"/>
    <property type="evidence" value="ECO:0007669"/>
    <property type="project" value="InterPro"/>
</dbReference>
<dbReference type="InterPro" id="IPR051057">
    <property type="entry name" value="PI-PLC_domain"/>
</dbReference>
<dbReference type="GO" id="GO:0008081">
    <property type="term" value="F:phosphoric diester hydrolase activity"/>
    <property type="evidence" value="ECO:0007669"/>
    <property type="project" value="InterPro"/>
</dbReference>
<dbReference type="InterPro" id="IPR017946">
    <property type="entry name" value="PLC-like_Pdiesterase_TIM-brl"/>
</dbReference>
<keyword evidence="2" id="KW-1185">Reference proteome</keyword>
<gene>
    <name evidence="1" type="ORF">ASPZODRAFT_132369</name>
</gene>
<dbReference type="AlphaFoldDB" id="A0A1L9SJH1"/>
<dbReference type="EMBL" id="KV878341">
    <property type="protein sequence ID" value="OJJ47382.1"/>
    <property type="molecule type" value="Genomic_DNA"/>
</dbReference>
<evidence type="ECO:0000313" key="1">
    <source>
        <dbReference type="EMBL" id="OJJ47382.1"/>
    </source>
</evidence>
<dbReference type="OrthoDB" id="1046782at2759"/>
<dbReference type="RefSeq" id="XP_022581892.1">
    <property type="nucleotide sequence ID" value="XM_022723000.1"/>
</dbReference>
<name>A0A1L9SJH1_9EURO</name>
<dbReference type="PANTHER" id="PTHR13593:SF113">
    <property type="entry name" value="SI:DKEY-266F7.9"/>
    <property type="match status" value="1"/>
</dbReference>
<evidence type="ECO:0000313" key="2">
    <source>
        <dbReference type="Proteomes" id="UP000184188"/>
    </source>
</evidence>
<dbReference type="PROSITE" id="PS50007">
    <property type="entry name" value="PIPLC_X_DOMAIN"/>
    <property type="match status" value="1"/>
</dbReference>